<reference evidence="1" key="1">
    <citation type="submission" date="2018-06" db="EMBL/GenBank/DDBJ databases">
        <authorList>
            <person name="Zhirakovskaya E."/>
        </authorList>
    </citation>
    <scope>NUCLEOTIDE SEQUENCE</scope>
</reference>
<dbReference type="GO" id="GO:0005886">
    <property type="term" value="C:plasma membrane"/>
    <property type="evidence" value="ECO:0007669"/>
    <property type="project" value="TreeGrafter"/>
</dbReference>
<dbReference type="InterPro" id="IPR030192">
    <property type="entry name" value="YbdG"/>
</dbReference>
<dbReference type="PANTHER" id="PTHR30414:SF0">
    <property type="entry name" value="MINICONDUCTANCE MECHANOSENSITIVE CHANNEL YBDG"/>
    <property type="match status" value="1"/>
</dbReference>
<protein>
    <submittedName>
        <fullName evidence="1">Small-conductance mechanosensitive channel</fullName>
    </submittedName>
</protein>
<feature type="non-terminal residue" evidence="1">
    <location>
        <position position="1"/>
    </location>
</feature>
<dbReference type="GO" id="GO:0071470">
    <property type="term" value="P:cellular response to osmotic stress"/>
    <property type="evidence" value="ECO:0007669"/>
    <property type="project" value="InterPro"/>
</dbReference>
<gene>
    <name evidence="1" type="ORF">MNBD_BACTEROID05-723</name>
</gene>
<accession>A0A3B0T6H5</accession>
<proteinExistence type="predicted"/>
<evidence type="ECO:0000313" key="1">
    <source>
        <dbReference type="EMBL" id="VAW14311.1"/>
    </source>
</evidence>
<name>A0A3B0T6H5_9ZZZZ</name>
<dbReference type="GO" id="GO:0008381">
    <property type="term" value="F:mechanosensitive monoatomic ion channel activity"/>
    <property type="evidence" value="ECO:0007669"/>
    <property type="project" value="InterPro"/>
</dbReference>
<organism evidence="1">
    <name type="scientific">hydrothermal vent metagenome</name>
    <dbReference type="NCBI Taxonomy" id="652676"/>
    <lineage>
        <taxon>unclassified sequences</taxon>
        <taxon>metagenomes</taxon>
        <taxon>ecological metagenomes</taxon>
    </lineage>
</organism>
<dbReference type="EMBL" id="UOEN01000211">
    <property type="protein sequence ID" value="VAW14311.1"/>
    <property type="molecule type" value="Genomic_DNA"/>
</dbReference>
<dbReference type="AlphaFoldDB" id="A0A3B0T6H5"/>
<dbReference type="PANTHER" id="PTHR30414">
    <property type="entry name" value="MINICONDUCTANCE MECHANOSENSITIVE CHANNEL YBDG"/>
    <property type="match status" value="1"/>
</dbReference>
<sequence length="105" mass="12072">NKQNNIDTSTLINGKNLTNIGIFRVYTEAYIKNNPNINLNMTCLVRQLPPSEKGLPIEIYTFSNRKEWSVYEGVMSDMFDHLLAAVPEFELEVFQNPTGTDFNRL</sequence>